<dbReference type="RefSeq" id="WP_068141068.1">
    <property type="nucleotide sequence ID" value="NZ_CP042914.1"/>
</dbReference>
<protein>
    <submittedName>
        <fullName evidence="3">Uncharacterized protein</fullName>
    </submittedName>
</protein>
<keyword evidence="2" id="KW-0812">Transmembrane</keyword>
<gene>
    <name evidence="3" type="ORF">UC8_44660</name>
</gene>
<proteinExistence type="predicted"/>
<dbReference type="AlphaFoldDB" id="A0A5B9QTP8"/>
<keyword evidence="2" id="KW-0472">Membrane</keyword>
<sequence>MTNSDKPDSDTESVQSRGTAMSASTPAMRTGWWVLFALGLLAIGVIGAVLGVKMRRTQTAQTSLFFGPQTISALQSSTSLRLHLDDGESSASAASQPVDLSDIPGVGHLRHALLDERHYDWTTQQGEDIDSLVIAASQPDGSAGEWCTIELEGTPPGHAPIEPTQIRVELTEGWVGIPGGNGRVRLRERVAKALRSQVKMISNVDTARADAP</sequence>
<dbReference type="EMBL" id="CP042914">
    <property type="protein sequence ID" value="QEG42427.1"/>
    <property type="molecule type" value="Genomic_DNA"/>
</dbReference>
<accession>A0A5B9QTP8</accession>
<dbReference type="KEGG" id="rul:UC8_44660"/>
<evidence type="ECO:0000313" key="4">
    <source>
        <dbReference type="Proteomes" id="UP000325286"/>
    </source>
</evidence>
<feature type="region of interest" description="Disordered" evidence="1">
    <location>
        <begin position="1"/>
        <end position="22"/>
    </location>
</feature>
<evidence type="ECO:0000256" key="2">
    <source>
        <dbReference type="SAM" id="Phobius"/>
    </source>
</evidence>
<reference evidence="3 4" key="1">
    <citation type="submission" date="2019-08" db="EMBL/GenBank/DDBJ databases">
        <title>Deep-cultivation of Planctomycetes and their phenomic and genomic characterization uncovers novel biology.</title>
        <authorList>
            <person name="Wiegand S."/>
            <person name="Jogler M."/>
            <person name="Boedeker C."/>
            <person name="Pinto D."/>
            <person name="Vollmers J."/>
            <person name="Rivas-Marin E."/>
            <person name="Kohn T."/>
            <person name="Peeters S.H."/>
            <person name="Heuer A."/>
            <person name="Rast P."/>
            <person name="Oberbeckmann S."/>
            <person name="Bunk B."/>
            <person name="Jeske O."/>
            <person name="Meyerdierks A."/>
            <person name="Storesund J.E."/>
            <person name="Kallscheuer N."/>
            <person name="Luecker S."/>
            <person name="Lage O.M."/>
            <person name="Pohl T."/>
            <person name="Merkel B.J."/>
            <person name="Hornburger P."/>
            <person name="Mueller R.-W."/>
            <person name="Bruemmer F."/>
            <person name="Labrenz M."/>
            <person name="Spormann A.M."/>
            <person name="Op den Camp H."/>
            <person name="Overmann J."/>
            <person name="Amann R."/>
            <person name="Jetten M.S.M."/>
            <person name="Mascher T."/>
            <person name="Medema M.H."/>
            <person name="Devos D.P."/>
            <person name="Kaster A.-K."/>
            <person name="Ovreas L."/>
            <person name="Rohde M."/>
            <person name="Galperin M.Y."/>
            <person name="Jogler C."/>
        </authorList>
    </citation>
    <scope>NUCLEOTIDE SEQUENCE [LARGE SCALE GENOMIC DNA]</scope>
    <source>
        <strain evidence="3 4">UC8</strain>
    </source>
</reference>
<feature type="compositionally biased region" description="Polar residues" evidence="1">
    <location>
        <begin position="12"/>
        <end position="22"/>
    </location>
</feature>
<evidence type="ECO:0000313" key="3">
    <source>
        <dbReference type="EMBL" id="QEG42427.1"/>
    </source>
</evidence>
<organism evidence="3 4">
    <name type="scientific">Roseimaritima ulvae</name>
    <dbReference type="NCBI Taxonomy" id="980254"/>
    <lineage>
        <taxon>Bacteria</taxon>
        <taxon>Pseudomonadati</taxon>
        <taxon>Planctomycetota</taxon>
        <taxon>Planctomycetia</taxon>
        <taxon>Pirellulales</taxon>
        <taxon>Pirellulaceae</taxon>
        <taxon>Roseimaritima</taxon>
    </lineage>
</organism>
<evidence type="ECO:0000256" key="1">
    <source>
        <dbReference type="SAM" id="MobiDB-lite"/>
    </source>
</evidence>
<dbReference type="Proteomes" id="UP000325286">
    <property type="component" value="Chromosome"/>
</dbReference>
<dbReference type="OrthoDB" id="268738at2"/>
<feature type="transmembrane region" description="Helical" evidence="2">
    <location>
        <begin position="31"/>
        <end position="52"/>
    </location>
</feature>
<name>A0A5B9QTP8_9BACT</name>
<keyword evidence="2" id="KW-1133">Transmembrane helix</keyword>
<keyword evidence="4" id="KW-1185">Reference proteome</keyword>